<dbReference type="OrthoDB" id="4590707at2759"/>
<evidence type="ECO:0000256" key="1">
    <source>
        <dbReference type="SAM" id="MobiDB-lite"/>
    </source>
</evidence>
<dbReference type="EMBL" id="SDIL01000006">
    <property type="protein sequence ID" value="RXK41693.1"/>
    <property type="molecule type" value="Genomic_DNA"/>
</dbReference>
<feature type="compositionally biased region" description="Basic and acidic residues" evidence="1">
    <location>
        <begin position="116"/>
        <end position="125"/>
    </location>
</feature>
<sequence>MSLRSALRVARTARLASPKLTAPKRYASSAHKPTSDLPWAAGSFVIFGGLTALILMPSSNTHHKVAAVHDFPKDPESPVAKAQQTGGHSAVNEMLDQASETDKEEKETPEAGETEAVEKSLKEDAPPVAQAEDESAGPSGDAETPANVDDSDKPSDAEVKGSIKKGMESNAPPVAMDAEAKGKET</sequence>
<name>A0A4Q1BUA9_TREME</name>
<feature type="compositionally biased region" description="Basic and acidic residues" evidence="1">
    <location>
        <begin position="100"/>
        <end position="109"/>
    </location>
</feature>
<evidence type="ECO:0000313" key="2">
    <source>
        <dbReference type="EMBL" id="RXK41693.1"/>
    </source>
</evidence>
<protein>
    <submittedName>
        <fullName evidence="2">Uncharacterized protein</fullName>
    </submittedName>
</protein>
<dbReference type="InParanoid" id="A0A4Q1BUA9"/>
<dbReference type="AlphaFoldDB" id="A0A4Q1BUA9"/>
<comment type="caution">
    <text evidence="2">The sequence shown here is derived from an EMBL/GenBank/DDBJ whole genome shotgun (WGS) entry which is preliminary data.</text>
</comment>
<proteinExistence type="predicted"/>
<reference evidence="2 3" key="1">
    <citation type="submission" date="2016-06" db="EMBL/GenBank/DDBJ databases">
        <title>Evolution of pathogenesis and genome organization in the Tremellales.</title>
        <authorList>
            <person name="Cuomo C."/>
            <person name="Litvintseva A."/>
            <person name="Heitman J."/>
            <person name="Chen Y."/>
            <person name="Sun S."/>
            <person name="Springer D."/>
            <person name="Dromer F."/>
            <person name="Young S."/>
            <person name="Zeng Q."/>
            <person name="Chapman S."/>
            <person name="Gujja S."/>
            <person name="Saif S."/>
            <person name="Birren B."/>
        </authorList>
    </citation>
    <scope>NUCLEOTIDE SEQUENCE [LARGE SCALE GENOMIC DNA]</scope>
    <source>
        <strain evidence="2 3">ATCC 28783</strain>
    </source>
</reference>
<feature type="compositionally biased region" description="Basic and acidic residues" evidence="1">
    <location>
        <begin position="150"/>
        <end position="167"/>
    </location>
</feature>
<feature type="region of interest" description="Disordered" evidence="1">
    <location>
        <begin position="71"/>
        <end position="185"/>
    </location>
</feature>
<accession>A0A4Q1BUA9</accession>
<dbReference type="VEuPathDB" id="FungiDB:TREMEDRAFT_71444"/>
<dbReference type="Proteomes" id="UP000289152">
    <property type="component" value="Unassembled WGS sequence"/>
</dbReference>
<gene>
    <name evidence="2" type="ORF">M231_00928</name>
</gene>
<organism evidence="2 3">
    <name type="scientific">Tremella mesenterica</name>
    <name type="common">Jelly fungus</name>
    <dbReference type="NCBI Taxonomy" id="5217"/>
    <lineage>
        <taxon>Eukaryota</taxon>
        <taxon>Fungi</taxon>
        <taxon>Dikarya</taxon>
        <taxon>Basidiomycota</taxon>
        <taxon>Agaricomycotina</taxon>
        <taxon>Tremellomycetes</taxon>
        <taxon>Tremellales</taxon>
        <taxon>Tremellaceae</taxon>
        <taxon>Tremella</taxon>
    </lineage>
</organism>
<keyword evidence="3" id="KW-1185">Reference proteome</keyword>
<evidence type="ECO:0000313" key="3">
    <source>
        <dbReference type="Proteomes" id="UP000289152"/>
    </source>
</evidence>